<feature type="domain" description="Cytochrome c" evidence="22">
    <location>
        <begin position="132"/>
        <end position="222"/>
    </location>
</feature>
<evidence type="ECO:0000256" key="11">
    <source>
        <dbReference type="ARBA" id="ARBA00022737"/>
    </source>
</evidence>
<reference evidence="23 24" key="1">
    <citation type="submission" date="2022-10" db="EMBL/GenBank/DDBJ databases">
        <title>Roseococcus glaciei nov., sp. nov., isolated from glacier.</title>
        <authorList>
            <person name="Liu Q."/>
            <person name="Xin Y.-H."/>
        </authorList>
    </citation>
    <scope>NUCLEOTIDE SEQUENCE [LARGE SCALE GENOMIC DNA]</scope>
    <source>
        <strain evidence="23 24">MDT2-1-1</strain>
    </source>
</reference>
<comment type="subunit">
    <text evidence="19">Component of the cbb3-type cytochrome c oxidase.</text>
</comment>
<sequence length="311" mass="33755">MSLPPDREERRGDWVPPRPQVAPGAPDPERDPNSPLRHTLPTFDGIRELDSSPPKVWTYIYLLTFFAAIWIWVAYPAWPWFGGATPGILGWNSRGDLPRAAAIAEANAPPVARHFAAASWEEIEASPELRAYGAAAGRGLFGENCAPCHGGNGRGARGFPNLADGDWLWGGDVEAIEQTLRVGIRWHSSDETRTSQMPGFGAQGMMDRRQVLDMVEWLRGSGGLEHDAAAAQRAGPVFAENCASCHGEDAKGNQDLGAPNLTDAISLYGNERASLFQTLWHGRGGVMPAFGGRLSDDMIRKLVLHVRGLGE</sequence>
<organism evidence="23 24">
    <name type="scientific">Sabulicella glaciei</name>
    <dbReference type="NCBI Taxonomy" id="2984948"/>
    <lineage>
        <taxon>Bacteria</taxon>
        <taxon>Pseudomonadati</taxon>
        <taxon>Pseudomonadota</taxon>
        <taxon>Alphaproteobacteria</taxon>
        <taxon>Acetobacterales</taxon>
        <taxon>Acetobacteraceae</taxon>
        <taxon>Sabulicella</taxon>
    </lineage>
</organism>
<evidence type="ECO:0000256" key="12">
    <source>
        <dbReference type="ARBA" id="ARBA00022781"/>
    </source>
</evidence>
<dbReference type="InterPro" id="IPR050597">
    <property type="entry name" value="Cytochrome_c_Oxidase_Subunit"/>
</dbReference>
<keyword evidence="16 19" id="KW-0408">Iron</keyword>
<feature type="region of interest" description="Disordered" evidence="20">
    <location>
        <begin position="1"/>
        <end position="39"/>
    </location>
</feature>
<evidence type="ECO:0000256" key="7">
    <source>
        <dbReference type="ARBA" id="ARBA00022617"/>
    </source>
</evidence>
<keyword evidence="9 21" id="KW-0812">Transmembrane</keyword>
<keyword evidence="6 19" id="KW-0997">Cell inner membrane</keyword>
<evidence type="ECO:0000256" key="4">
    <source>
        <dbReference type="ARBA" id="ARBA00022448"/>
    </source>
</evidence>
<comment type="function">
    <text evidence="19">C-type cytochrome. Part of the cbb3-type cytochrome c oxidase complex.</text>
</comment>
<evidence type="ECO:0000256" key="6">
    <source>
        <dbReference type="ARBA" id="ARBA00022519"/>
    </source>
</evidence>
<dbReference type="InterPro" id="IPR004678">
    <property type="entry name" value="Cyt_c_oxidase_cbb3_su3"/>
</dbReference>
<evidence type="ECO:0000256" key="21">
    <source>
        <dbReference type="SAM" id="Phobius"/>
    </source>
</evidence>
<dbReference type="Proteomes" id="UP001526430">
    <property type="component" value="Unassembled WGS sequence"/>
</dbReference>
<evidence type="ECO:0000256" key="10">
    <source>
        <dbReference type="ARBA" id="ARBA00022723"/>
    </source>
</evidence>
<keyword evidence="18 19" id="KW-0472">Membrane</keyword>
<feature type="domain" description="Cytochrome c" evidence="22">
    <location>
        <begin position="229"/>
        <end position="310"/>
    </location>
</feature>
<evidence type="ECO:0000256" key="3">
    <source>
        <dbReference type="ARBA" id="ARBA00006113"/>
    </source>
</evidence>
<dbReference type="Pfam" id="PF00034">
    <property type="entry name" value="Cytochrom_C"/>
    <property type="match status" value="1"/>
</dbReference>
<dbReference type="Pfam" id="PF14715">
    <property type="entry name" value="FixP_N"/>
    <property type="match status" value="1"/>
</dbReference>
<dbReference type="Pfam" id="PF13442">
    <property type="entry name" value="Cytochrome_CBB3"/>
    <property type="match status" value="1"/>
</dbReference>
<keyword evidence="24" id="KW-1185">Reference proteome</keyword>
<keyword evidence="14 21" id="KW-1133">Transmembrane helix</keyword>
<evidence type="ECO:0000256" key="13">
    <source>
        <dbReference type="ARBA" id="ARBA00022982"/>
    </source>
</evidence>
<keyword evidence="15 19" id="KW-0560">Oxidoreductase</keyword>
<gene>
    <name evidence="23" type="primary">ccoP</name>
    <name evidence="23" type="ORF">OF850_13135</name>
</gene>
<keyword evidence="7 19" id="KW-0349">Heme</keyword>
<dbReference type="InterPro" id="IPR032858">
    <property type="entry name" value="CcoP_N"/>
</dbReference>
<evidence type="ECO:0000256" key="9">
    <source>
        <dbReference type="ARBA" id="ARBA00022692"/>
    </source>
</evidence>
<feature type="compositionally biased region" description="Basic and acidic residues" evidence="20">
    <location>
        <begin position="1"/>
        <end position="13"/>
    </location>
</feature>
<evidence type="ECO:0000256" key="17">
    <source>
        <dbReference type="ARBA" id="ARBA00023065"/>
    </source>
</evidence>
<dbReference type="PANTHER" id="PTHR33751">
    <property type="entry name" value="CBB3-TYPE CYTOCHROME C OXIDASE SUBUNIT FIXP"/>
    <property type="match status" value="1"/>
</dbReference>
<keyword evidence="12 19" id="KW-0375">Hydrogen ion transport</keyword>
<dbReference type="PIRSF" id="PIRSF000006">
    <property type="entry name" value="Cbb3-Cox_fixP"/>
    <property type="match status" value="1"/>
</dbReference>
<comment type="subcellular location">
    <subcellularLocation>
        <location evidence="1 19">Cell inner membrane</location>
    </subcellularLocation>
</comment>
<evidence type="ECO:0000256" key="2">
    <source>
        <dbReference type="ARBA" id="ARBA00004673"/>
    </source>
</evidence>
<keyword evidence="10 19" id="KW-0479">Metal-binding</keyword>
<dbReference type="NCBIfam" id="TIGR00782">
    <property type="entry name" value="ccoP"/>
    <property type="match status" value="1"/>
</dbReference>
<evidence type="ECO:0000256" key="20">
    <source>
        <dbReference type="SAM" id="MobiDB-lite"/>
    </source>
</evidence>
<keyword evidence="8 19" id="KW-0679">Respiratory chain</keyword>
<proteinExistence type="inferred from homology"/>
<keyword evidence="13 19" id="KW-0249">Electron transport</keyword>
<feature type="transmembrane region" description="Helical" evidence="21">
    <location>
        <begin position="56"/>
        <end position="78"/>
    </location>
</feature>
<comment type="pathway">
    <text evidence="2 19">Energy metabolism; oxidative phosphorylation.</text>
</comment>
<dbReference type="SUPFAM" id="SSF46626">
    <property type="entry name" value="Cytochrome c"/>
    <property type="match status" value="2"/>
</dbReference>
<evidence type="ECO:0000256" key="16">
    <source>
        <dbReference type="ARBA" id="ARBA00023004"/>
    </source>
</evidence>
<dbReference type="InterPro" id="IPR038414">
    <property type="entry name" value="CcoP_N_sf"/>
</dbReference>
<evidence type="ECO:0000256" key="1">
    <source>
        <dbReference type="ARBA" id="ARBA00004533"/>
    </source>
</evidence>
<evidence type="ECO:0000313" key="23">
    <source>
        <dbReference type="EMBL" id="MCW8086577.1"/>
    </source>
</evidence>
<evidence type="ECO:0000256" key="18">
    <source>
        <dbReference type="ARBA" id="ARBA00023136"/>
    </source>
</evidence>
<dbReference type="EMBL" id="JAPFQI010000009">
    <property type="protein sequence ID" value="MCW8086577.1"/>
    <property type="molecule type" value="Genomic_DNA"/>
</dbReference>
<evidence type="ECO:0000256" key="5">
    <source>
        <dbReference type="ARBA" id="ARBA00022475"/>
    </source>
</evidence>
<keyword evidence="17 19" id="KW-0406">Ion transport</keyword>
<comment type="caution">
    <text evidence="23">The sequence shown here is derived from an EMBL/GenBank/DDBJ whole genome shotgun (WGS) entry which is preliminary data.</text>
</comment>
<dbReference type="PRINTS" id="PR00605">
    <property type="entry name" value="CYTCHROMECIC"/>
</dbReference>
<dbReference type="InterPro" id="IPR008168">
    <property type="entry name" value="Cyt_C_IC"/>
</dbReference>
<dbReference type="Gene3D" id="1.10.760.10">
    <property type="entry name" value="Cytochrome c-like domain"/>
    <property type="match status" value="2"/>
</dbReference>
<evidence type="ECO:0000256" key="19">
    <source>
        <dbReference type="PIRNR" id="PIRNR000006"/>
    </source>
</evidence>
<dbReference type="InterPro" id="IPR009056">
    <property type="entry name" value="Cyt_c-like_dom"/>
</dbReference>
<evidence type="ECO:0000259" key="22">
    <source>
        <dbReference type="PROSITE" id="PS51007"/>
    </source>
</evidence>
<keyword evidence="5 19" id="KW-1003">Cell membrane</keyword>
<evidence type="ECO:0000256" key="8">
    <source>
        <dbReference type="ARBA" id="ARBA00022660"/>
    </source>
</evidence>
<dbReference type="InterPro" id="IPR036909">
    <property type="entry name" value="Cyt_c-like_dom_sf"/>
</dbReference>
<evidence type="ECO:0000313" key="24">
    <source>
        <dbReference type="Proteomes" id="UP001526430"/>
    </source>
</evidence>
<dbReference type="PANTHER" id="PTHR33751:SF1">
    <property type="entry name" value="CBB3-TYPE CYTOCHROME C OXIDASE SUBUNIT FIXP"/>
    <property type="match status" value="1"/>
</dbReference>
<name>A0ABT3NWN9_9PROT</name>
<evidence type="ECO:0000256" key="15">
    <source>
        <dbReference type="ARBA" id="ARBA00023002"/>
    </source>
</evidence>
<comment type="cofactor">
    <cofactor evidence="19">
        <name>heme c</name>
        <dbReference type="ChEBI" id="CHEBI:61717"/>
    </cofactor>
    <text evidence="19">Binds 2 heme C groups per subunit.</text>
</comment>
<protein>
    <recommendedName>
        <fullName evidence="19">Cbb3-type cytochrome c oxidase subunit</fullName>
    </recommendedName>
</protein>
<evidence type="ECO:0000256" key="14">
    <source>
        <dbReference type="ARBA" id="ARBA00022989"/>
    </source>
</evidence>
<comment type="similarity">
    <text evidence="3 19">Belongs to the CcoP / FixP family.</text>
</comment>
<dbReference type="Gene3D" id="6.10.280.130">
    <property type="match status" value="1"/>
</dbReference>
<keyword evidence="11" id="KW-0677">Repeat</keyword>
<dbReference type="PROSITE" id="PS51007">
    <property type="entry name" value="CYTC"/>
    <property type="match status" value="2"/>
</dbReference>
<accession>A0ABT3NWN9</accession>
<dbReference type="RefSeq" id="WP_301590647.1">
    <property type="nucleotide sequence ID" value="NZ_JAPFQI010000009.1"/>
</dbReference>
<keyword evidence="4 19" id="KW-0813">Transport</keyword>